<dbReference type="SUPFAM" id="SSF52058">
    <property type="entry name" value="L domain-like"/>
    <property type="match status" value="1"/>
</dbReference>
<evidence type="ECO:0000256" key="15">
    <source>
        <dbReference type="ARBA" id="ARBA00023170"/>
    </source>
</evidence>
<dbReference type="FunFam" id="3.80.10.10:FF:000041">
    <property type="entry name" value="LRR receptor-like serine/threonine-protein kinase ERECTA"/>
    <property type="match status" value="1"/>
</dbReference>
<keyword evidence="6" id="KW-0808">Transferase</keyword>
<evidence type="ECO:0000256" key="20">
    <source>
        <dbReference type="SAM" id="Phobius"/>
    </source>
</evidence>
<dbReference type="Gene3D" id="1.10.510.10">
    <property type="entry name" value="Transferase(Phosphotransferase) domain 1"/>
    <property type="match status" value="1"/>
</dbReference>
<keyword evidence="8 21" id="KW-0732">Signal</keyword>
<dbReference type="Proteomes" id="UP000657918">
    <property type="component" value="Chromosome 11"/>
</dbReference>
<feature type="transmembrane region" description="Helical" evidence="20">
    <location>
        <begin position="564"/>
        <end position="588"/>
    </location>
</feature>
<sequence length="898" mass="98872">MAFVQSLSTNVFVLVFGLVLLNCFSVDKLGSHAQVTQLLPEDEVQILKTISSKLHNNNWTIDRTSCGSAQWNRTVLGIDKIQSNVTCDCTFVNGSVCHVISFKLKGFNLTGVLPSEFRNLTHLREIDLTRNYLNGSIPASLAELPNLQTLSLIANRLTGSIPREFGSIATLESLTLEDNLLGGSLHPDLGNLRSLKRLLLSANNFTGTIPDTFGNLKNLTDFRIDGSELSGKIPSFIGNWTNIERLDFQGTSMEGPIPSTISLLKKLEELRISDLNGSSSTFPDLQDMKNLTVLILRNCSMTGTIPGSIGDMASLNTLDLSFNKFTGQIPGSLEGLAKLRFMFLNNNLLTGEVPGWILNSKNELNLVSSHVTTGNNSMAVNGNEYEDDTTSGGAAEFVSLSERWGYSSTGTYMNNNKANYKAENSFGLKVTGEGFYQTARLAPQSLKYYALCMRAGSYKVKLHFAEIMYSNDSTFSSLGRRIFDISIQGVVFKKDFNIMEEAGGVGIGITKEFDSIIVNGSTLEIDLYWSGKGTTAVPDRGVYGPLISAITVTPNFKVDTSDGLSVGAIIGIVAASCVLAALVLLLLWRKGYLGGKDHEDKDLRALDLQTGYFSLRQIKNATNNFDPANKIGEGGFGPVYKGVLSDSSAIAVKQLSSKSKQGNREFVNEIGMISALQHPHLVRLYGCCIEGNQLLLVYEYLENNSLARALFGRDEHQIELDWQTRKKILRACLPRKLLSFPEVLDWESFLDHFFLYLFLYNYLLDPCNAAYVLQEQGNLLELVDPSLGSNYSEEEAMRMLNLALLCTNPSPSLRPSMSSAVKMIEGQIPVQAPIVKRGTMNEEARFKAFELLSQDSQTRVSNISQTSSQVQKSISMDGPWMDSEISTQSMDEEGKLMK</sequence>
<dbReference type="EMBL" id="JADGMS010000011">
    <property type="protein sequence ID" value="KAF9672710.1"/>
    <property type="molecule type" value="Genomic_DNA"/>
</dbReference>
<dbReference type="PANTHER" id="PTHR48006">
    <property type="entry name" value="LEUCINE-RICH REPEAT-CONTAINING PROTEIN DDB_G0281931-RELATED"/>
    <property type="match status" value="1"/>
</dbReference>
<dbReference type="FunFam" id="3.30.200.20:FF:000217">
    <property type="entry name" value="probable LRR receptor-like serine/threonine-protein kinase At1g53430"/>
    <property type="match status" value="1"/>
</dbReference>
<keyword evidence="9" id="KW-0677">Repeat</keyword>
<proteinExistence type="predicted"/>
<keyword evidence="24" id="KW-1185">Reference proteome</keyword>
<keyword evidence="10" id="KW-0547">Nucleotide-binding</keyword>
<evidence type="ECO:0000256" key="6">
    <source>
        <dbReference type="ARBA" id="ARBA00022679"/>
    </source>
</evidence>
<feature type="region of interest" description="Disordered" evidence="19">
    <location>
        <begin position="860"/>
        <end position="898"/>
    </location>
</feature>
<dbReference type="Pfam" id="PF13855">
    <property type="entry name" value="LRR_8"/>
    <property type="match status" value="1"/>
</dbReference>
<evidence type="ECO:0000256" key="5">
    <source>
        <dbReference type="ARBA" id="ARBA00022614"/>
    </source>
</evidence>
<evidence type="ECO:0000259" key="22">
    <source>
        <dbReference type="PROSITE" id="PS50011"/>
    </source>
</evidence>
<comment type="caution">
    <text evidence="23">The sequence shown here is derived from an EMBL/GenBank/DDBJ whole genome shotgun (WGS) entry which is preliminary data.</text>
</comment>
<keyword evidence="13 20" id="KW-1133">Transmembrane helix</keyword>
<dbReference type="PANTHER" id="PTHR48006:SF60">
    <property type="entry name" value="PROTEIN KINASE DOMAIN-CONTAINING PROTEIN"/>
    <property type="match status" value="1"/>
</dbReference>
<evidence type="ECO:0000256" key="3">
    <source>
        <dbReference type="ARBA" id="ARBA00022527"/>
    </source>
</evidence>
<dbReference type="InterPro" id="IPR051824">
    <property type="entry name" value="LRR_Rcpt-Like_S/T_Kinase"/>
</dbReference>
<dbReference type="EC" id="2.7.11.1" evidence="2"/>
<feature type="compositionally biased region" description="Polar residues" evidence="19">
    <location>
        <begin position="860"/>
        <end position="874"/>
    </location>
</feature>
<dbReference type="OrthoDB" id="4062651at2759"/>
<evidence type="ECO:0000256" key="21">
    <source>
        <dbReference type="SAM" id="SignalP"/>
    </source>
</evidence>
<evidence type="ECO:0000256" key="10">
    <source>
        <dbReference type="ARBA" id="ARBA00022741"/>
    </source>
</evidence>
<gene>
    <name evidence="23" type="ORF">SADUNF_Sadunf11G0072800</name>
</gene>
<evidence type="ECO:0000313" key="23">
    <source>
        <dbReference type="EMBL" id="KAF9672710.1"/>
    </source>
</evidence>
<dbReference type="InterPro" id="IPR011009">
    <property type="entry name" value="Kinase-like_dom_sf"/>
</dbReference>
<comment type="catalytic activity">
    <reaction evidence="18">
        <text>L-seryl-[protein] + ATP = O-phospho-L-seryl-[protein] + ADP + H(+)</text>
        <dbReference type="Rhea" id="RHEA:17989"/>
        <dbReference type="Rhea" id="RHEA-COMP:9863"/>
        <dbReference type="Rhea" id="RHEA-COMP:11604"/>
        <dbReference type="ChEBI" id="CHEBI:15378"/>
        <dbReference type="ChEBI" id="CHEBI:29999"/>
        <dbReference type="ChEBI" id="CHEBI:30616"/>
        <dbReference type="ChEBI" id="CHEBI:83421"/>
        <dbReference type="ChEBI" id="CHEBI:456216"/>
        <dbReference type="EC" id="2.7.11.1"/>
    </reaction>
</comment>
<dbReference type="InterPro" id="IPR021720">
    <property type="entry name" value="Malectin_dom"/>
</dbReference>
<evidence type="ECO:0000256" key="18">
    <source>
        <dbReference type="ARBA" id="ARBA00048679"/>
    </source>
</evidence>
<feature type="signal peptide" evidence="21">
    <location>
        <begin position="1"/>
        <end position="25"/>
    </location>
</feature>
<dbReference type="FunFam" id="2.60.120.430:FF:000004">
    <property type="entry name" value="Putative leucine-rich repeat receptor-like serine/threonine-protein kinase"/>
    <property type="match status" value="1"/>
</dbReference>
<evidence type="ECO:0000256" key="13">
    <source>
        <dbReference type="ARBA" id="ARBA00022989"/>
    </source>
</evidence>
<name>A0A835MP74_9ROSI</name>
<dbReference type="AlphaFoldDB" id="A0A835MP74"/>
<evidence type="ECO:0000256" key="9">
    <source>
        <dbReference type="ARBA" id="ARBA00022737"/>
    </source>
</evidence>
<feature type="domain" description="Protein kinase" evidence="22">
    <location>
        <begin position="625"/>
        <end position="898"/>
    </location>
</feature>
<accession>A0A835MP74</accession>
<keyword evidence="11" id="KW-0418">Kinase</keyword>
<dbReference type="GO" id="GO:0005524">
    <property type="term" value="F:ATP binding"/>
    <property type="evidence" value="ECO:0007669"/>
    <property type="project" value="UniProtKB-KW"/>
</dbReference>
<dbReference type="InterPro" id="IPR001245">
    <property type="entry name" value="Ser-Thr/Tyr_kinase_cat_dom"/>
</dbReference>
<evidence type="ECO:0000256" key="11">
    <source>
        <dbReference type="ARBA" id="ARBA00022777"/>
    </source>
</evidence>
<dbReference type="GO" id="GO:0004674">
    <property type="term" value="F:protein serine/threonine kinase activity"/>
    <property type="evidence" value="ECO:0007669"/>
    <property type="project" value="UniProtKB-KW"/>
</dbReference>
<evidence type="ECO:0000256" key="19">
    <source>
        <dbReference type="SAM" id="MobiDB-lite"/>
    </source>
</evidence>
<evidence type="ECO:0000256" key="17">
    <source>
        <dbReference type="ARBA" id="ARBA00047899"/>
    </source>
</evidence>
<dbReference type="InterPro" id="IPR001611">
    <property type="entry name" value="Leu-rich_rpt"/>
</dbReference>
<keyword evidence="4" id="KW-0597">Phosphoprotein</keyword>
<keyword evidence="12" id="KW-0067">ATP-binding</keyword>
<dbReference type="SUPFAM" id="SSF56112">
    <property type="entry name" value="Protein kinase-like (PK-like)"/>
    <property type="match status" value="1"/>
</dbReference>
<dbReference type="GO" id="GO:0016020">
    <property type="term" value="C:membrane"/>
    <property type="evidence" value="ECO:0007669"/>
    <property type="project" value="UniProtKB-SubCell"/>
</dbReference>
<comment type="subcellular location">
    <subcellularLocation>
        <location evidence="1">Membrane</location>
        <topology evidence="1">Single-pass type I membrane protein</topology>
    </subcellularLocation>
</comment>
<keyword evidence="14 20" id="KW-0472">Membrane</keyword>
<dbReference type="SMART" id="SM00369">
    <property type="entry name" value="LRR_TYP"/>
    <property type="match status" value="5"/>
</dbReference>
<keyword evidence="5" id="KW-0433">Leucine-rich repeat</keyword>
<dbReference type="Pfam" id="PF23598">
    <property type="entry name" value="LRR_14"/>
    <property type="match status" value="1"/>
</dbReference>
<dbReference type="FunFam" id="3.80.10.10:FF:000433">
    <property type="entry name" value="Putative LRR receptor-like serine/threonine-protein kinase isoform A"/>
    <property type="match status" value="1"/>
</dbReference>
<evidence type="ECO:0000256" key="14">
    <source>
        <dbReference type="ARBA" id="ARBA00023136"/>
    </source>
</evidence>
<comment type="catalytic activity">
    <reaction evidence="17">
        <text>L-threonyl-[protein] + ATP = O-phospho-L-threonyl-[protein] + ADP + H(+)</text>
        <dbReference type="Rhea" id="RHEA:46608"/>
        <dbReference type="Rhea" id="RHEA-COMP:11060"/>
        <dbReference type="Rhea" id="RHEA-COMP:11605"/>
        <dbReference type="ChEBI" id="CHEBI:15378"/>
        <dbReference type="ChEBI" id="CHEBI:30013"/>
        <dbReference type="ChEBI" id="CHEBI:30616"/>
        <dbReference type="ChEBI" id="CHEBI:61977"/>
        <dbReference type="ChEBI" id="CHEBI:456216"/>
        <dbReference type="EC" id="2.7.11.1"/>
    </reaction>
</comment>
<dbReference type="Pfam" id="PF11721">
    <property type="entry name" value="Malectin"/>
    <property type="match status" value="1"/>
</dbReference>
<dbReference type="Pfam" id="PF07714">
    <property type="entry name" value="PK_Tyr_Ser-Thr"/>
    <property type="match status" value="1"/>
</dbReference>
<evidence type="ECO:0000313" key="24">
    <source>
        <dbReference type="Proteomes" id="UP000657918"/>
    </source>
</evidence>
<keyword evidence="7 20" id="KW-0812">Transmembrane</keyword>
<dbReference type="Gene3D" id="3.80.10.10">
    <property type="entry name" value="Ribonuclease Inhibitor"/>
    <property type="match status" value="3"/>
</dbReference>
<dbReference type="InterPro" id="IPR003591">
    <property type="entry name" value="Leu-rich_rpt_typical-subtyp"/>
</dbReference>
<keyword evidence="3" id="KW-0723">Serine/threonine-protein kinase</keyword>
<keyword evidence="15" id="KW-0675">Receptor</keyword>
<evidence type="ECO:0000256" key="16">
    <source>
        <dbReference type="ARBA" id="ARBA00023180"/>
    </source>
</evidence>
<reference evidence="23 24" key="1">
    <citation type="submission" date="2020-10" db="EMBL/GenBank/DDBJ databases">
        <title>Plant Genome Project.</title>
        <authorList>
            <person name="Zhang R.-G."/>
        </authorList>
    </citation>
    <scope>NUCLEOTIDE SEQUENCE [LARGE SCALE GENOMIC DNA]</scope>
    <source>
        <strain evidence="23">FAFU-HL-1</strain>
        <tissue evidence="23">Leaf</tissue>
    </source>
</reference>
<protein>
    <recommendedName>
        <fullName evidence="2">non-specific serine/threonine protein kinase</fullName>
        <ecNumber evidence="2">2.7.11.1</ecNumber>
    </recommendedName>
</protein>
<evidence type="ECO:0000256" key="2">
    <source>
        <dbReference type="ARBA" id="ARBA00012513"/>
    </source>
</evidence>
<dbReference type="InterPro" id="IPR055414">
    <property type="entry name" value="LRR_R13L4/SHOC2-like"/>
</dbReference>
<organism evidence="23 24">
    <name type="scientific">Salix dunnii</name>
    <dbReference type="NCBI Taxonomy" id="1413687"/>
    <lineage>
        <taxon>Eukaryota</taxon>
        <taxon>Viridiplantae</taxon>
        <taxon>Streptophyta</taxon>
        <taxon>Embryophyta</taxon>
        <taxon>Tracheophyta</taxon>
        <taxon>Spermatophyta</taxon>
        <taxon>Magnoliopsida</taxon>
        <taxon>eudicotyledons</taxon>
        <taxon>Gunneridae</taxon>
        <taxon>Pentapetalae</taxon>
        <taxon>rosids</taxon>
        <taxon>fabids</taxon>
        <taxon>Malpighiales</taxon>
        <taxon>Salicaceae</taxon>
        <taxon>Saliceae</taxon>
        <taxon>Salix</taxon>
    </lineage>
</organism>
<dbReference type="InterPro" id="IPR000719">
    <property type="entry name" value="Prot_kinase_dom"/>
</dbReference>
<evidence type="ECO:0000256" key="1">
    <source>
        <dbReference type="ARBA" id="ARBA00004479"/>
    </source>
</evidence>
<feature type="chain" id="PRO_5032352761" description="non-specific serine/threonine protein kinase" evidence="21">
    <location>
        <begin position="26"/>
        <end position="898"/>
    </location>
</feature>
<dbReference type="InterPro" id="IPR032675">
    <property type="entry name" value="LRR_dom_sf"/>
</dbReference>
<evidence type="ECO:0000256" key="4">
    <source>
        <dbReference type="ARBA" id="ARBA00022553"/>
    </source>
</evidence>
<evidence type="ECO:0000256" key="8">
    <source>
        <dbReference type="ARBA" id="ARBA00022729"/>
    </source>
</evidence>
<evidence type="ECO:0000256" key="7">
    <source>
        <dbReference type="ARBA" id="ARBA00022692"/>
    </source>
</evidence>
<dbReference type="FunFam" id="3.80.10.10:FF:000838">
    <property type="entry name" value="Probable LRR receptor-like serine/threonine-protein kinase At1g53440"/>
    <property type="match status" value="1"/>
</dbReference>
<dbReference type="PROSITE" id="PS50011">
    <property type="entry name" value="PROTEIN_KINASE_DOM"/>
    <property type="match status" value="1"/>
</dbReference>
<evidence type="ECO:0000256" key="12">
    <source>
        <dbReference type="ARBA" id="ARBA00022840"/>
    </source>
</evidence>
<dbReference type="Gene3D" id="2.60.120.430">
    <property type="entry name" value="Galactose-binding lectin"/>
    <property type="match status" value="1"/>
</dbReference>
<dbReference type="Gene3D" id="3.30.200.20">
    <property type="entry name" value="Phosphorylase Kinase, domain 1"/>
    <property type="match status" value="1"/>
</dbReference>
<keyword evidence="16" id="KW-0325">Glycoprotein</keyword>